<sequence>MTTTTISPNSPGLDKSLTVGREITASAARFVATAAASSLIATLDDPFGSGSTFTTVGDVPAQLALSGSTIVKGAGAAVLGARYDIKVRATSANGRDTKDTVLSFRAGYDGGGPYGPLINLALSAATFIAGAAAGTLIGNITNVPAGATPVFTPNDGRVAVAGDATNGWKLVVGLTAASAGTIAGTITAAGASPLAVSLTVTAGRVLRSGAYGTTPFNTKDATGAAQWSDCPRDQYSVPWNIKQGDILEFGIPYWTLERPANATVFETDLADPYEFALNFEYPYNPSATTALLANISRCLTPDGSVSEVYTPGQAKTFGVWRVAAPADIPANTPFGLHIPYDCIPGRSGAVTSKLIRRPGGGSNFMGRNGGYSAGTSSRIQANATTPRTTFTADDSSQTGTAKSLRVGGMRSYAPAGTPNILCNENSLGEGPNEGRSFSGTFGDIGGDAQGNKGYFARFCRMVGLALTNMSRGSDRISYRMVADNMRRRDEFTNWLACGDKIKVVEPNPHNEVGWANAPAWAASTPYALDDTVLANGKGFLCVAAGTSGTTAPDGTGANIADGAAVKWTYIGPNDMAGAPSAIGWVSGLAKYIRARRAAVPGYVPFAPTCPPDCQEPNPLTSVTSYSYDATTGALSLELPAGYAAKMFVGSRIRIAGLTPSGMNASSTAAVTAISGNFVTVTRATGLAAPTGTAKVNMMWAQPEWQTINAGGYSAGTSFRTWCNRFYRTLPNNPLGIAGVLDLGRATELGGATTPETETGKWDVILEAGQSLGAVMTEDGIHQPSWGCEIAAQRIATNDTAALAALKAVA</sequence>
<evidence type="ECO:0000313" key="2">
    <source>
        <dbReference type="EMBL" id="KAB0682008.1"/>
    </source>
</evidence>
<keyword evidence="3" id="KW-1185">Reference proteome</keyword>
<accession>A0A7V7PSA6</accession>
<evidence type="ECO:0000313" key="3">
    <source>
        <dbReference type="Proteomes" id="UP000432089"/>
    </source>
</evidence>
<feature type="compositionally biased region" description="Polar residues" evidence="1">
    <location>
        <begin position="386"/>
        <end position="401"/>
    </location>
</feature>
<dbReference type="RefSeq" id="WP_150968268.1">
    <property type="nucleotide sequence ID" value="NZ_VZDO01000002.1"/>
</dbReference>
<evidence type="ECO:0000256" key="1">
    <source>
        <dbReference type="SAM" id="MobiDB-lite"/>
    </source>
</evidence>
<dbReference type="AlphaFoldDB" id="A0A7V7PSA6"/>
<reference evidence="2 3" key="1">
    <citation type="submission" date="2019-09" db="EMBL/GenBank/DDBJ databases">
        <title>YIM 132180 draft genome.</title>
        <authorList>
            <person name="Zhang K."/>
        </authorList>
    </citation>
    <scope>NUCLEOTIDE SEQUENCE [LARGE SCALE GENOMIC DNA]</scope>
    <source>
        <strain evidence="2 3">YIM 132180</strain>
    </source>
</reference>
<feature type="region of interest" description="Disordered" evidence="1">
    <location>
        <begin position="386"/>
        <end position="405"/>
    </location>
</feature>
<protein>
    <submittedName>
        <fullName evidence="2">Uncharacterized protein</fullName>
    </submittedName>
</protein>
<dbReference type="EMBL" id="VZDO01000002">
    <property type="protein sequence ID" value="KAB0682008.1"/>
    <property type="molecule type" value="Genomic_DNA"/>
</dbReference>
<comment type="caution">
    <text evidence="2">The sequence shown here is derived from an EMBL/GenBank/DDBJ whole genome shotgun (WGS) entry which is preliminary data.</text>
</comment>
<dbReference type="Proteomes" id="UP000432089">
    <property type="component" value="Unassembled WGS sequence"/>
</dbReference>
<proteinExistence type="predicted"/>
<organism evidence="2 3">
    <name type="scientific">Plantimonas leprariae</name>
    <dbReference type="NCBI Taxonomy" id="2615207"/>
    <lineage>
        <taxon>Bacteria</taxon>
        <taxon>Pseudomonadati</taxon>
        <taxon>Pseudomonadota</taxon>
        <taxon>Alphaproteobacteria</taxon>
        <taxon>Hyphomicrobiales</taxon>
        <taxon>Aurantimonadaceae</taxon>
        <taxon>Plantimonas</taxon>
    </lineage>
</organism>
<gene>
    <name evidence="2" type="ORF">F6X38_04165</name>
</gene>
<name>A0A7V7PSA6_9HYPH</name>